<sequence>MKLKRVLGTAVLAFAVFSMGYGARDAVELKGAAEASRASRKLEIRFLSLEDGYCGTCHRMRERLKLSMGGPLGDLLLNGEAEILQVDLGKDGNYRLLKRYGATGAGILLLLRNHEGEESRFLKEAPLHLSSQEEFDRYLMKEVEHMLQQGGSPR</sequence>
<dbReference type="AlphaFoldDB" id="H0UPM3"/>
<dbReference type="EMBL" id="CM001377">
    <property type="protein sequence ID" value="EHM09570.1"/>
    <property type="molecule type" value="Genomic_DNA"/>
</dbReference>
<dbReference type="OrthoDB" id="9897767at2"/>
<dbReference type="Proteomes" id="UP000005730">
    <property type="component" value="Chromosome"/>
</dbReference>
<organism evidence="1 2">
    <name type="scientific">Thermanaerovibrio velox DSM 12556</name>
    <dbReference type="NCBI Taxonomy" id="926567"/>
    <lineage>
        <taxon>Bacteria</taxon>
        <taxon>Thermotogati</taxon>
        <taxon>Synergistota</taxon>
        <taxon>Synergistia</taxon>
        <taxon>Synergistales</taxon>
        <taxon>Synergistaceae</taxon>
        <taxon>Thermanaerovibrio</taxon>
    </lineage>
</organism>
<dbReference type="STRING" id="926567.TheveDRAFT_0406"/>
<evidence type="ECO:0008006" key="3">
    <source>
        <dbReference type="Google" id="ProtNLM"/>
    </source>
</evidence>
<proteinExistence type="predicted"/>
<name>H0UPM3_9BACT</name>
<dbReference type="HOGENOM" id="CLU_1626271_0_0_0"/>
<keyword evidence="2" id="KW-1185">Reference proteome</keyword>
<dbReference type="RefSeq" id="WP_006583064.1">
    <property type="nucleotide sequence ID" value="NZ_CM001377.1"/>
</dbReference>
<accession>H0UPM3</accession>
<gene>
    <name evidence="1" type="ORF">TheveDRAFT_0406</name>
</gene>
<evidence type="ECO:0000313" key="1">
    <source>
        <dbReference type="EMBL" id="EHM09570.1"/>
    </source>
</evidence>
<reference evidence="1 2" key="1">
    <citation type="submission" date="2011-10" db="EMBL/GenBank/DDBJ databases">
        <title>The Noncontiguous Finished genome of Thermanaerovibrio velox DSM 12556.</title>
        <authorList>
            <consortium name="US DOE Joint Genome Institute (JGI-PGF)"/>
            <person name="Lucas S."/>
            <person name="Copeland A."/>
            <person name="Lapidus A."/>
            <person name="Glavina del Rio T."/>
            <person name="Dalin E."/>
            <person name="Tice H."/>
            <person name="Bruce D."/>
            <person name="Goodwin L."/>
            <person name="Pitluck S."/>
            <person name="Peters L."/>
            <person name="Mikhailova N."/>
            <person name="Teshima H."/>
            <person name="Kyrpides N."/>
            <person name="Mavromatis K."/>
            <person name="Ivanova N."/>
            <person name="Markowitz V."/>
            <person name="Cheng J.-F."/>
            <person name="Hugenholtz P."/>
            <person name="Woyke T."/>
            <person name="Wu D."/>
            <person name="Spring S."/>
            <person name="Brambilla E.-M."/>
            <person name="Klenk H.-P."/>
            <person name="Eisen J.A."/>
        </authorList>
    </citation>
    <scope>NUCLEOTIDE SEQUENCE [LARGE SCALE GENOMIC DNA]</scope>
    <source>
        <strain evidence="1 2">DSM 12556</strain>
    </source>
</reference>
<evidence type="ECO:0000313" key="2">
    <source>
        <dbReference type="Proteomes" id="UP000005730"/>
    </source>
</evidence>
<protein>
    <recommendedName>
        <fullName evidence="3">Thioredoxin domain-containing protein</fullName>
    </recommendedName>
</protein>